<protein>
    <recommendedName>
        <fullName evidence="6">SDR-like Ig domain-containing protein</fullName>
    </recommendedName>
</protein>
<dbReference type="InterPro" id="IPR011252">
    <property type="entry name" value="Fibrogen-bd_dom1"/>
</dbReference>
<dbReference type="Gene3D" id="2.60.40.1280">
    <property type="match status" value="1"/>
</dbReference>
<name>D4U123_9ACTO</name>
<keyword evidence="4" id="KW-0732">Signal</keyword>
<dbReference type="InterPro" id="IPR008966">
    <property type="entry name" value="Adhesion_dom_sf"/>
</dbReference>
<feature type="domain" description="SDR-like Ig" evidence="6">
    <location>
        <begin position="79"/>
        <end position="165"/>
    </location>
</feature>
<keyword evidence="5" id="KW-0572">Peptidoglycan-anchor</keyword>
<dbReference type="Pfam" id="PF17961">
    <property type="entry name" value="Big_8"/>
    <property type="match status" value="1"/>
</dbReference>
<comment type="caution">
    <text evidence="7">The sequence shown here is derived from an EMBL/GenBank/DDBJ whole genome shotgun (WGS) entry which is preliminary data.</text>
</comment>
<evidence type="ECO:0000256" key="4">
    <source>
        <dbReference type="ARBA" id="ARBA00022729"/>
    </source>
</evidence>
<evidence type="ECO:0000256" key="5">
    <source>
        <dbReference type="ARBA" id="ARBA00023088"/>
    </source>
</evidence>
<dbReference type="InterPro" id="IPR041171">
    <property type="entry name" value="SDR_Ig"/>
</dbReference>
<keyword evidence="2" id="KW-0134">Cell wall</keyword>
<dbReference type="Proteomes" id="UP000003150">
    <property type="component" value="Unassembled WGS sequence"/>
</dbReference>
<reference evidence="7 8" key="1">
    <citation type="submission" date="2009-10" db="EMBL/GenBank/DDBJ databases">
        <authorList>
            <person name="Weinstock G."/>
            <person name="Sodergren E."/>
            <person name="Clifton S."/>
            <person name="Fulton L."/>
            <person name="Fulton B."/>
            <person name="Courtney L."/>
            <person name="Fronick C."/>
            <person name="Harrison M."/>
            <person name="Strong C."/>
            <person name="Farmer C."/>
            <person name="Delahaunty K."/>
            <person name="Markovic C."/>
            <person name="Hall O."/>
            <person name="Minx P."/>
            <person name="Tomlinson C."/>
            <person name="Mitreva M."/>
            <person name="Nelson J."/>
            <person name="Hou S."/>
            <person name="Wollam A."/>
            <person name="Pepin K.H."/>
            <person name="Johnson M."/>
            <person name="Bhonagiri V."/>
            <person name="Nash W.E."/>
            <person name="Warren W."/>
            <person name="Chinwalla A."/>
            <person name="Mardis E.R."/>
            <person name="Wilson R.K."/>
        </authorList>
    </citation>
    <scope>NUCLEOTIDE SEQUENCE [LARGE SCALE GENOMIC DNA]</scope>
    <source>
        <strain evidence="7 8">F0309</strain>
    </source>
</reference>
<evidence type="ECO:0000256" key="1">
    <source>
        <dbReference type="ARBA" id="ARBA00004168"/>
    </source>
</evidence>
<dbReference type="GO" id="GO:0007155">
    <property type="term" value="P:cell adhesion"/>
    <property type="evidence" value="ECO:0007669"/>
    <property type="project" value="InterPro"/>
</dbReference>
<dbReference type="HOGENOM" id="CLU_1248423_0_0_11"/>
<evidence type="ECO:0000259" key="6">
    <source>
        <dbReference type="Pfam" id="PF17961"/>
    </source>
</evidence>
<dbReference type="SUPFAM" id="SSF49401">
    <property type="entry name" value="Bacterial adhesins"/>
    <property type="match status" value="1"/>
</dbReference>
<evidence type="ECO:0000313" key="7">
    <source>
        <dbReference type="EMBL" id="EFF79121.1"/>
    </source>
</evidence>
<proteinExistence type="predicted"/>
<evidence type="ECO:0000313" key="8">
    <source>
        <dbReference type="Proteomes" id="UP000003150"/>
    </source>
</evidence>
<sequence>MVALKNTRLSALLIAFALVLSFVDALQLLTTRTALATALACPAPTTNVNDKVDLDWDNLQLVNPQGAEAKTIANMWDTGVKLPWKIDGAVKAGDFFTYDATVAEADTGQSILRPTAERSFDVRSATGVVVGCGTWGTDGNVTVVFNENVNSAAEWAGSVTTSAMIQYTGPANEQFEVQVGNKVLSCNVNMVVRPTGEARTVKEGWIGVSDSEDGDENKSIM</sequence>
<gene>
    <name evidence="7" type="ORF">HMPREF0970_01922</name>
</gene>
<keyword evidence="3" id="KW-0964">Secreted</keyword>
<comment type="subcellular location">
    <subcellularLocation>
        <location evidence="1">Secreted</location>
        <location evidence="1">Cell wall</location>
        <topology evidence="1">Peptidoglycan-anchor</topology>
    </subcellularLocation>
</comment>
<dbReference type="EMBL" id="ACYT02000073">
    <property type="protein sequence ID" value="EFF79121.1"/>
    <property type="molecule type" value="Genomic_DNA"/>
</dbReference>
<evidence type="ECO:0000256" key="2">
    <source>
        <dbReference type="ARBA" id="ARBA00022512"/>
    </source>
</evidence>
<dbReference type="PATRIC" id="fig|649742.3.peg.1667"/>
<organism evidence="7 8">
    <name type="scientific">Schaalia odontolytica F0309</name>
    <dbReference type="NCBI Taxonomy" id="649742"/>
    <lineage>
        <taxon>Bacteria</taxon>
        <taxon>Bacillati</taxon>
        <taxon>Actinomycetota</taxon>
        <taxon>Actinomycetes</taxon>
        <taxon>Actinomycetales</taxon>
        <taxon>Actinomycetaceae</taxon>
        <taxon>Schaalia</taxon>
    </lineage>
</organism>
<evidence type="ECO:0000256" key="3">
    <source>
        <dbReference type="ARBA" id="ARBA00022525"/>
    </source>
</evidence>
<accession>D4U123</accession>
<dbReference type="AlphaFoldDB" id="D4U123"/>